<accession>A0A224XHG9</accession>
<proteinExistence type="predicted"/>
<dbReference type="PANTHER" id="PTHR23345:SF36">
    <property type="entry name" value="APOLIPOPHORINS"/>
    <property type="match status" value="1"/>
</dbReference>
<protein>
    <submittedName>
        <fullName evidence="7">Putative apolipophorins</fullName>
    </submittedName>
</protein>
<keyword evidence="2" id="KW-0325">Glycoprotein</keyword>
<feature type="region of interest" description="Disordered" evidence="4">
    <location>
        <begin position="2166"/>
        <end position="2186"/>
    </location>
</feature>
<comment type="caution">
    <text evidence="3">Lacks conserved residue(s) required for the propagation of feature annotation.</text>
</comment>
<dbReference type="SUPFAM" id="SSF48431">
    <property type="entry name" value="Lipovitellin-phosvitin complex, superhelical domain"/>
    <property type="match status" value="1"/>
</dbReference>
<dbReference type="InterPro" id="IPR015817">
    <property type="entry name" value="Vitellinogen_open_b-sht_sub1"/>
</dbReference>
<keyword evidence="1 5" id="KW-0732">Signal</keyword>
<dbReference type="EMBL" id="GFTR01008945">
    <property type="protein sequence ID" value="JAW07481.1"/>
    <property type="molecule type" value="Transcribed_RNA"/>
</dbReference>
<feature type="domain" description="Vitellogenin" evidence="6">
    <location>
        <begin position="41"/>
        <end position="651"/>
    </location>
</feature>
<feature type="chain" id="PRO_5012103999" evidence="5">
    <location>
        <begin position="25"/>
        <end position="2186"/>
    </location>
</feature>
<dbReference type="InterPro" id="IPR001747">
    <property type="entry name" value="Vitellogenin_N"/>
</dbReference>
<sequence>MRYRGPIPLGFLLLLFYIYQSADARKCNLNCAGTTGNLLKFHPGKTYQYKLEGHSVTTLPGAKGEASKVDLEANVEVSAASGCEHVLAVSGVHTTASDGKKYNLDSILGSHPLKFAFQNGKVVDLCTSETESTSALNVKRAVLSLLQSSVLKESGYVLQHETDVFGNCPTNFEFLKHGSSVVVRKTKDLTKCAHREHLNLPFSTSSYFIPSELQTSPLLSALLNTEQKLEGGLLKYASSEEVYNYNPLSAAESATKVQVNTKLTFVSHSDKPAPPVSANSGRSLVFQEDHPEVQKGGVVTMVELLRGSCDSRTVADDGASKFSSLVRVMSNSPKEELLQVYQQVKSGQGFQEKDVAKKMYMDALVQANSASSIEVMAELLKHKEVTGSKAQYFYLLLGSVKYATKAALLAVTPLLSDDVVLPALYLGAGALGGRFCREHDCAKFPEVEAFQTKLAAPLLTKGCKPSNKKEEDVLLASLKGLANMKYLTKPVATKLADYATDTDVKARIRVALLETMRSDANKPEFKTVAGEVFNNPLEDSEVRIKAYLVLAECPCGKVAALVKTVLENEKSYQVGGFVASHLRNLRASTNPEKAHAKHHLGAIVNTEKYPVDFRKYSQNFEQSYSADLFNLGASAESNVIYSQQSYVPRSVSLNLTSYLFGHAMNWFEVNVRAENLERELERVFGPRGKLRKQKYHEVYEEGREYANSLLETAANRYEKSFRPKRSVTRDQLNALANKVDLHRESDDDVDVDVSLKLFGNELFWVKYHGDENRPDFGEGVNKFFEGLDDSLDSAKDLNFDYRKHVTFLDEEVVYPTGLGLPLKLRALGSTAFRLKLDGKFDVAALLKDPKNTDVRLQVLPSAAVEVRGDFVLDGVAFEGGVKVALNLHTSTGSDVTFRVLEGRGVDVKFGLPVKKQDVLSVTTDIATIVKKKNSPEHAVPVVFDVKREKYTGCFDQLNTVLGVTVCGEIDVPWEGHRSLLPSYGPSKLFLHVDKDDDSLTYYHFKIYADEREGVGTFELLFDTPNSRENRKVSLHVEGSLADKTYLKLDLKSPWTSALFDAAFVFTKKELSLNVKFIQNEVEYFLRTGAVKSQQGNVVKFEPYLDYKAPEQTRSALVGRRGGPKHSSQVVTLTGAVIVETHDNEKKWKFENVALNTPRTKYSIDGTGSTTPHGVDLDVLVHYDQEHVKVKGNFKKKDKNGYNQLTVLPSQYPDFNLNVKWDYYYDPPNGKYESKLNAIHGPDPNSATNKLYVHNKLELNRKENTYGTENTVTYPLVNLDGHVGFRLTDKSLKTELRGKFDRYSAQLLVQGEVNTKKEGDYNVEVRWELMGNSVGLTLSRKVLKNHQSKFVNVLDVKPGGRYELRVHATHKHNKNDLDYSADIDLLLPADPKNVKLKGGFKHNNLETKGHLNAVAGNKQYLQSDFNVKPGDKPSGAFKLKVPEYLFAQGDFVFDGANFKAKSKVELPKVQRQLDGKANFVVTNSKYSGSAELCWDTGNPEKTVRFQTDTSLQENAVESKNELVFAGKKTVFNLKGSQKGDEEKSNFAGELELVLPNGHRVLLVGNENYDFTNSHDASGEGVVELLVQESGKEPLKVTLKGVGKSVDFERLNFDCQFNLHFINPDKKDLTSHLVLKKSPKGDDKWLVKGELGASGSLLDYPVTLKLDSEVPTELFDDHSQDLDNLPPLNYHIILTAGSDIHLESNGKVGGNVLAGDLTAKLPHDSPVTSVKWTTSNFVDLFNDNNKYKVKTSNELHWNNENFVKVSGEANCEPNGLNYVAEWETNKLPRRKLSGSAHWFEDQNTRKADGNAVLSWEGKTADLSVKTERNNENVGTFHLVGNTPEQGKVDLQLKNKIVKNGKGLHSELVLVTKDKKIAVLSKVELDPYHPLIDLVIDHPDGKTKFLWKVDNKGEKHWASEVKAKWTGRSSGGFTLDSEVILKSIDNFLIKHNLDVPLRGVRKLNVELSNRPGRGEGKKITFTLKKDEKLIASASSNYVVREDGKEKVIEGNGNLKIDDQQFPLNFKGTWICTENEKAAKLLVKSGKRSIALEYQHNDNEFNLERTFCDGEGKCSKAQLLNKVRFSGFDEYEHTVVFAADLHVISGALPDVSYVGSYKRKGQTVDHLVEMKVADQVKFKYLAYVHDKETGLFVTLPKRTVGAELKYDAENKNSGSSSKLETNLYLNKEKK</sequence>
<evidence type="ECO:0000256" key="5">
    <source>
        <dbReference type="SAM" id="SignalP"/>
    </source>
</evidence>
<dbReference type="InterPro" id="IPR015819">
    <property type="entry name" value="Lipid_transp_b-sht_shell"/>
</dbReference>
<dbReference type="SMART" id="SM01169">
    <property type="entry name" value="DUF1943"/>
    <property type="match status" value="1"/>
</dbReference>
<reference evidence="7" key="1">
    <citation type="journal article" date="2018" name="PLoS Negl. Trop. Dis.">
        <title>An insight into the salivary gland and fat body transcriptome of Panstrongylus lignarius (Hemiptera: Heteroptera), the main vector of Chagas disease in Peru.</title>
        <authorList>
            <person name="Nevoa J.C."/>
            <person name="Mendes M.T."/>
            <person name="da Silva M.V."/>
            <person name="Soares S.C."/>
            <person name="Oliveira C.J.F."/>
            <person name="Ribeiro J.M.C."/>
        </authorList>
    </citation>
    <scope>NUCLEOTIDE SEQUENCE</scope>
</reference>
<dbReference type="Gene3D" id="2.20.50.20">
    <property type="entry name" value="Lipovitellin. Chain A, domain 3"/>
    <property type="match status" value="1"/>
</dbReference>
<evidence type="ECO:0000313" key="7">
    <source>
        <dbReference type="EMBL" id="JAW07481.1"/>
    </source>
</evidence>
<dbReference type="InterPro" id="IPR050733">
    <property type="entry name" value="Vitellogenin/Apolipophorin"/>
</dbReference>
<dbReference type="GO" id="GO:0005319">
    <property type="term" value="F:lipid transporter activity"/>
    <property type="evidence" value="ECO:0007669"/>
    <property type="project" value="InterPro"/>
</dbReference>
<dbReference type="InterPro" id="IPR011030">
    <property type="entry name" value="Lipovitellin_superhlx_dom"/>
</dbReference>
<feature type="disulfide bond" evidence="3">
    <location>
        <begin position="436"/>
        <end position="441"/>
    </location>
</feature>
<evidence type="ECO:0000256" key="4">
    <source>
        <dbReference type="SAM" id="MobiDB-lite"/>
    </source>
</evidence>
<dbReference type="Pfam" id="PF09172">
    <property type="entry name" value="Vit_open_b-sht"/>
    <property type="match status" value="1"/>
</dbReference>
<dbReference type="Gene3D" id="1.25.10.20">
    <property type="entry name" value="Vitellinogen, superhelical"/>
    <property type="match status" value="1"/>
</dbReference>
<dbReference type="PROSITE" id="PS51211">
    <property type="entry name" value="VITELLOGENIN"/>
    <property type="match status" value="1"/>
</dbReference>
<dbReference type="InterPro" id="IPR015816">
    <property type="entry name" value="Vitellinogen_b-sht_N"/>
</dbReference>
<name>A0A224XHG9_9HEMI</name>
<dbReference type="Gene3D" id="2.20.80.10">
    <property type="entry name" value="Lipovitellin-phosvitin complex, chain A, domain 4"/>
    <property type="match status" value="1"/>
</dbReference>
<evidence type="ECO:0000256" key="2">
    <source>
        <dbReference type="ARBA" id="ARBA00023180"/>
    </source>
</evidence>
<feature type="signal peptide" evidence="5">
    <location>
        <begin position="1"/>
        <end position="24"/>
    </location>
</feature>
<organism evidence="7">
    <name type="scientific">Panstrongylus lignarius</name>
    <dbReference type="NCBI Taxonomy" id="156445"/>
    <lineage>
        <taxon>Eukaryota</taxon>
        <taxon>Metazoa</taxon>
        <taxon>Ecdysozoa</taxon>
        <taxon>Arthropoda</taxon>
        <taxon>Hexapoda</taxon>
        <taxon>Insecta</taxon>
        <taxon>Pterygota</taxon>
        <taxon>Neoptera</taxon>
        <taxon>Paraneoptera</taxon>
        <taxon>Hemiptera</taxon>
        <taxon>Heteroptera</taxon>
        <taxon>Panheteroptera</taxon>
        <taxon>Cimicomorpha</taxon>
        <taxon>Reduviidae</taxon>
        <taxon>Triatominae</taxon>
        <taxon>Panstrongylus</taxon>
    </lineage>
</organism>
<dbReference type="SMART" id="SM00638">
    <property type="entry name" value="LPD_N"/>
    <property type="match status" value="1"/>
</dbReference>
<feature type="compositionally biased region" description="Polar residues" evidence="4">
    <location>
        <begin position="2167"/>
        <end position="2180"/>
    </location>
</feature>
<dbReference type="Pfam" id="PF01347">
    <property type="entry name" value="Vitellogenin_N"/>
    <property type="match status" value="1"/>
</dbReference>
<dbReference type="SUPFAM" id="SSF56968">
    <property type="entry name" value="Lipovitellin-phosvitin complex, beta-sheet shell regions"/>
    <property type="match status" value="2"/>
</dbReference>
<keyword evidence="3" id="KW-1015">Disulfide bond</keyword>
<evidence type="ECO:0000256" key="1">
    <source>
        <dbReference type="ARBA" id="ARBA00022729"/>
    </source>
</evidence>
<evidence type="ECO:0000256" key="3">
    <source>
        <dbReference type="PROSITE-ProRule" id="PRU00557"/>
    </source>
</evidence>
<dbReference type="InterPro" id="IPR015255">
    <property type="entry name" value="Vitellinogen_open_b-sht"/>
</dbReference>
<dbReference type="PANTHER" id="PTHR23345">
    <property type="entry name" value="VITELLOGENIN-RELATED"/>
    <property type="match status" value="1"/>
</dbReference>
<evidence type="ECO:0000259" key="6">
    <source>
        <dbReference type="PROSITE" id="PS51211"/>
    </source>
</evidence>
<dbReference type="Gene3D" id="2.30.230.10">
    <property type="entry name" value="Lipovitellin, beta-sheet shell regions, chain A"/>
    <property type="match status" value="1"/>
</dbReference>